<sequence>MSRCSEVPQWIRELDAADQPVYADAFWVPDGFPAPIRPMPPGWRIVWIGANDEWERPRAEVWVRTTDGRFVASAWMERNNQWGDWRPLNV</sequence>
<dbReference type="OrthoDB" id="335750at2"/>
<evidence type="ECO:0000313" key="1">
    <source>
        <dbReference type="EMBL" id="AWM38701.1"/>
    </source>
</evidence>
<proteinExistence type="predicted"/>
<name>A0A2Z3H1H8_9BACT</name>
<protein>
    <submittedName>
        <fullName evidence="1">Uncharacterized protein</fullName>
    </submittedName>
</protein>
<evidence type="ECO:0000313" key="2">
    <source>
        <dbReference type="Proteomes" id="UP000245802"/>
    </source>
</evidence>
<keyword evidence="2" id="KW-1185">Reference proteome</keyword>
<organism evidence="1 2">
    <name type="scientific">Gemmata obscuriglobus</name>
    <dbReference type="NCBI Taxonomy" id="114"/>
    <lineage>
        <taxon>Bacteria</taxon>
        <taxon>Pseudomonadati</taxon>
        <taxon>Planctomycetota</taxon>
        <taxon>Planctomycetia</taxon>
        <taxon>Gemmatales</taxon>
        <taxon>Gemmataceae</taxon>
        <taxon>Gemmata</taxon>
    </lineage>
</organism>
<accession>A0A2Z3H1H8</accession>
<dbReference type="KEGG" id="gog:C1280_18040"/>
<dbReference type="RefSeq" id="WP_010036761.1">
    <property type="nucleotide sequence ID" value="NZ_CP025958.1"/>
</dbReference>
<reference evidence="1 2" key="1">
    <citation type="submission" date="2018-01" db="EMBL/GenBank/DDBJ databases">
        <title>G. obscuriglobus.</title>
        <authorList>
            <person name="Franke J."/>
            <person name="Blomberg W."/>
            <person name="Selmecki A."/>
        </authorList>
    </citation>
    <scope>NUCLEOTIDE SEQUENCE [LARGE SCALE GENOMIC DNA]</scope>
    <source>
        <strain evidence="1 2">DSM 5831</strain>
    </source>
</reference>
<dbReference type="EMBL" id="CP025958">
    <property type="protein sequence ID" value="AWM38701.1"/>
    <property type="molecule type" value="Genomic_DNA"/>
</dbReference>
<gene>
    <name evidence="1" type="ORF">C1280_18040</name>
</gene>
<dbReference type="Proteomes" id="UP000245802">
    <property type="component" value="Chromosome"/>
</dbReference>
<dbReference type="AlphaFoldDB" id="A0A2Z3H1H8"/>